<evidence type="ECO:0000256" key="1">
    <source>
        <dbReference type="ARBA" id="ARBA00004651"/>
    </source>
</evidence>
<dbReference type="AlphaFoldDB" id="A0A4R1S749"/>
<proteinExistence type="inferred from homology"/>
<feature type="transmembrane region" description="Helical" evidence="10">
    <location>
        <begin position="304"/>
        <end position="328"/>
    </location>
</feature>
<dbReference type="PANTHER" id="PTHR43302">
    <property type="entry name" value="TRANSPORTER ARSB-RELATED"/>
    <property type="match status" value="1"/>
</dbReference>
<dbReference type="Pfam" id="PF03600">
    <property type="entry name" value="CitMHS"/>
    <property type="match status" value="1"/>
</dbReference>
<evidence type="ECO:0000256" key="6">
    <source>
        <dbReference type="ARBA" id="ARBA00022692"/>
    </source>
</evidence>
<feature type="transmembrane region" description="Helical" evidence="10">
    <location>
        <begin position="340"/>
        <end position="369"/>
    </location>
</feature>
<evidence type="ECO:0000256" key="4">
    <source>
        <dbReference type="ARBA" id="ARBA00022448"/>
    </source>
</evidence>
<keyword evidence="8 10" id="KW-1133">Transmembrane helix</keyword>
<evidence type="ECO:0000256" key="9">
    <source>
        <dbReference type="ARBA" id="ARBA00023136"/>
    </source>
</evidence>
<comment type="subcellular location">
    <subcellularLocation>
        <location evidence="1">Cell membrane</location>
        <topology evidence="1">Multi-pass membrane protein</topology>
    </subcellularLocation>
</comment>
<keyword evidence="13" id="KW-1185">Reference proteome</keyword>
<accession>A0A4R1S749</accession>
<dbReference type="RefSeq" id="WP_341540142.1">
    <property type="nucleotide sequence ID" value="NZ_SLUN01000003.1"/>
</dbReference>
<feature type="transmembrane region" description="Helical" evidence="10">
    <location>
        <begin position="138"/>
        <end position="156"/>
    </location>
</feature>
<evidence type="ECO:0000259" key="11">
    <source>
        <dbReference type="Pfam" id="PF03600"/>
    </source>
</evidence>
<evidence type="ECO:0000313" key="12">
    <source>
        <dbReference type="EMBL" id="TCL75138.1"/>
    </source>
</evidence>
<dbReference type="GO" id="GO:0015105">
    <property type="term" value="F:arsenite transmembrane transporter activity"/>
    <property type="evidence" value="ECO:0007669"/>
    <property type="project" value="InterPro"/>
</dbReference>
<feature type="transmembrane region" description="Helical" evidence="10">
    <location>
        <begin position="176"/>
        <end position="196"/>
    </location>
</feature>
<evidence type="ECO:0000256" key="3">
    <source>
        <dbReference type="ARBA" id="ARBA00009843"/>
    </source>
</evidence>
<feature type="domain" description="Citrate transporter-like" evidence="11">
    <location>
        <begin position="12"/>
        <end position="351"/>
    </location>
</feature>
<evidence type="ECO:0000256" key="8">
    <source>
        <dbReference type="ARBA" id="ARBA00022989"/>
    </source>
</evidence>
<dbReference type="InterPro" id="IPR000802">
    <property type="entry name" value="Arsenical_pump_ArsB"/>
</dbReference>
<evidence type="ECO:0000256" key="10">
    <source>
        <dbReference type="SAM" id="Phobius"/>
    </source>
</evidence>
<evidence type="ECO:0000256" key="2">
    <source>
        <dbReference type="ARBA" id="ARBA00006433"/>
    </source>
</evidence>
<organism evidence="12 13">
    <name type="scientific">Hydrogenispora ethanolica</name>
    <dbReference type="NCBI Taxonomy" id="1082276"/>
    <lineage>
        <taxon>Bacteria</taxon>
        <taxon>Bacillati</taxon>
        <taxon>Bacillota</taxon>
        <taxon>Hydrogenispora</taxon>
    </lineage>
</organism>
<evidence type="ECO:0000256" key="7">
    <source>
        <dbReference type="ARBA" id="ARBA00022849"/>
    </source>
</evidence>
<comment type="similarity">
    <text evidence="3">Belongs to the CitM (TC 2.A.11) transporter family.</text>
</comment>
<feature type="transmembrane region" description="Helical" evidence="10">
    <location>
        <begin position="29"/>
        <end position="47"/>
    </location>
</feature>
<protein>
    <submittedName>
        <fullName evidence="12">YbiR family transporter</fullName>
    </submittedName>
</protein>
<evidence type="ECO:0000313" key="13">
    <source>
        <dbReference type="Proteomes" id="UP000295008"/>
    </source>
</evidence>
<keyword evidence="6 10" id="KW-0812">Transmembrane</keyword>
<dbReference type="PANTHER" id="PTHR43302:SF5">
    <property type="entry name" value="TRANSPORTER ARSB-RELATED"/>
    <property type="match status" value="1"/>
</dbReference>
<keyword evidence="4" id="KW-0813">Transport</keyword>
<gene>
    <name evidence="12" type="ORF">EDC14_100369</name>
</gene>
<evidence type="ECO:0000256" key="5">
    <source>
        <dbReference type="ARBA" id="ARBA00022475"/>
    </source>
</evidence>
<keyword evidence="7" id="KW-0059">Arsenical resistance</keyword>
<feature type="transmembrane region" description="Helical" evidence="10">
    <location>
        <begin position="381"/>
        <end position="403"/>
    </location>
</feature>
<feature type="transmembrane region" description="Helical" evidence="10">
    <location>
        <begin position="217"/>
        <end position="235"/>
    </location>
</feature>
<dbReference type="InterPro" id="IPR004680">
    <property type="entry name" value="Cit_transptr-like_dom"/>
</dbReference>
<dbReference type="Proteomes" id="UP000295008">
    <property type="component" value="Unassembled WGS sequence"/>
</dbReference>
<dbReference type="PRINTS" id="PR00758">
    <property type="entry name" value="ARSENICPUMP"/>
</dbReference>
<comment type="caution">
    <text evidence="12">The sequence shown here is derived from an EMBL/GenBank/DDBJ whole genome shotgun (WGS) entry which is preliminary data.</text>
</comment>
<dbReference type="GO" id="GO:0046685">
    <property type="term" value="P:response to arsenic-containing substance"/>
    <property type="evidence" value="ECO:0007669"/>
    <property type="project" value="UniProtKB-KW"/>
</dbReference>
<dbReference type="EMBL" id="SLUN01000003">
    <property type="protein sequence ID" value="TCL75138.1"/>
    <property type="molecule type" value="Genomic_DNA"/>
</dbReference>
<comment type="similarity">
    <text evidence="2">Belongs to the ArsB family.</text>
</comment>
<feature type="transmembrane region" description="Helical" evidence="10">
    <location>
        <begin position="261"/>
        <end position="283"/>
    </location>
</feature>
<keyword evidence="5" id="KW-1003">Cell membrane</keyword>
<keyword evidence="9 10" id="KW-0472">Membrane</keyword>
<feature type="transmembrane region" description="Helical" evidence="10">
    <location>
        <begin position="59"/>
        <end position="78"/>
    </location>
</feature>
<feature type="transmembrane region" description="Helical" evidence="10">
    <location>
        <begin position="98"/>
        <end position="126"/>
    </location>
</feature>
<name>A0A4R1S749_HYDET</name>
<reference evidence="12 13" key="1">
    <citation type="submission" date="2019-03" db="EMBL/GenBank/DDBJ databases">
        <title>Genomic Encyclopedia of Type Strains, Phase IV (KMG-IV): sequencing the most valuable type-strain genomes for metagenomic binning, comparative biology and taxonomic classification.</title>
        <authorList>
            <person name="Goeker M."/>
        </authorList>
    </citation>
    <scope>NUCLEOTIDE SEQUENCE [LARGE SCALE GENOMIC DNA]</scope>
    <source>
        <strain evidence="12 13">LX-B</strain>
    </source>
</reference>
<dbReference type="GO" id="GO:0005886">
    <property type="term" value="C:plasma membrane"/>
    <property type="evidence" value="ECO:0007669"/>
    <property type="project" value="UniProtKB-SubCell"/>
</dbReference>
<sequence>MMVRAGLLLGLVLIVFSLGKSPVFRVDRAGAAIIAATLMVGLGVLDFAGAIRAIDFRTLLILFFMMIVIANLKVAGFFDLIGSVLLRRVATRRQLLLAVIFISGGLSAVCINDIVCLLFTPIVLLVCAKARCNPLPHLLGVAIASNIGSAATFLGNPQNILIASLSGVPFLTYFRTALPVALAGLACAYWVIARLYRRELQGPLPALEQDRVGCHRYLAFKSLIVLALVIAGYIAGQDLALTSSLGAAFLLITRRVKPNKIYASIDFNLLIIFAGLFVLVGGLEQSGLARLLVREAARWVDLQNRAVFALLTVALSNLVSNVPAVLLLKFFLPETGAAAWWQALALFSTFAGNLTITGSIANLIVVEIAKRHNVRIGFADYLKAGLPVTLITSLLGLVFFHWLS</sequence>